<organism evidence="1 2">
    <name type="scientific">Microbacterium phage Kozie</name>
    <dbReference type="NCBI Taxonomy" id="2885981"/>
    <lineage>
        <taxon>Viruses</taxon>
        <taxon>Duplodnaviria</taxon>
        <taxon>Heunggongvirae</taxon>
        <taxon>Uroviricota</taxon>
        <taxon>Caudoviricetes</taxon>
        <taxon>Kutznervirinae</taxon>
        <taxon>Kozievirus</taxon>
        <taxon>Kozievirus kozie</taxon>
    </lineage>
</organism>
<dbReference type="KEGG" id="vg:80004413"/>
<dbReference type="EMBL" id="OK040792">
    <property type="protein sequence ID" value="UDL16226.1"/>
    <property type="molecule type" value="Genomic_DNA"/>
</dbReference>
<accession>A0AAE9C3R9</accession>
<reference evidence="1" key="1">
    <citation type="submission" date="2021-09" db="EMBL/GenBank/DDBJ databases">
        <authorList>
            <person name="Colton S."/>
            <person name="McKinney A."/>
            <person name="Ashley L."/>
            <person name="Annie C."/>
            <person name="Elissa F."/>
            <person name="Lindsey D."/>
            <person name="Brady H."/>
            <person name="Batt M.A."/>
            <person name="Denae B."/>
            <person name="Molloy S.D."/>
            <person name="Garlena R.A."/>
            <person name="Russell D.A."/>
            <person name="Jacobs-Sera D."/>
            <person name="Hatfull G.F."/>
        </authorList>
    </citation>
    <scope>NUCLEOTIDE SEQUENCE</scope>
</reference>
<evidence type="ECO:0000313" key="2">
    <source>
        <dbReference type="Proteomes" id="UP000827716"/>
    </source>
</evidence>
<dbReference type="RefSeq" id="YP_010750758.1">
    <property type="nucleotide sequence ID" value="NC_073362.1"/>
</dbReference>
<dbReference type="Proteomes" id="UP000827716">
    <property type="component" value="Segment"/>
</dbReference>
<name>A0AAE9C3R9_9CAUD</name>
<gene>
    <name evidence="1" type="primary">30</name>
    <name evidence="1" type="ORF">SEA_KOZIE_30</name>
</gene>
<evidence type="ECO:0008006" key="3">
    <source>
        <dbReference type="Google" id="ProtNLM"/>
    </source>
</evidence>
<dbReference type="GeneID" id="80004413"/>
<evidence type="ECO:0000313" key="1">
    <source>
        <dbReference type="EMBL" id="UDL16226.1"/>
    </source>
</evidence>
<sequence length="109" mass="11637">MKSITIDAEPREQITVHLVGKPYLLTPPKGALGLQLAERAQAANATGDVKAIWGEVMDWVTKAVGSKQAADIQARLDDPEDDLDVIHVVTVMEKVVEAVTSNPSSSSSD</sequence>
<protein>
    <recommendedName>
        <fullName evidence="3">Tail assembly chaperone</fullName>
    </recommendedName>
</protein>
<keyword evidence="2" id="KW-1185">Reference proteome</keyword>
<proteinExistence type="predicted"/>